<evidence type="ECO:0000256" key="13">
    <source>
        <dbReference type="SAM" id="SignalP"/>
    </source>
</evidence>
<dbReference type="OrthoDB" id="248751at2759"/>
<keyword evidence="10 12" id="KW-0804">Transcription</keyword>
<gene>
    <name evidence="15" type="ORF">HAZT_HAZT000520</name>
</gene>
<proteinExistence type="inferred from homology"/>
<accession>A0A6A0GTG5</accession>
<comment type="subcellular location">
    <subcellularLocation>
        <location evidence="1 12">Nucleus</location>
    </subcellularLocation>
</comment>
<keyword evidence="11 12" id="KW-0539">Nucleus</keyword>
<dbReference type="PANTHER" id="PTHR12882:SF1">
    <property type="entry name" value="TRANSCRIPTION ELONGATION FACTOR SPT4"/>
    <property type="match status" value="1"/>
</dbReference>
<keyword evidence="13" id="KW-0732">Signal</keyword>
<keyword evidence="6" id="KW-0863">Zinc-finger</keyword>
<evidence type="ECO:0000313" key="15">
    <source>
        <dbReference type="EMBL" id="KAA0187647.1"/>
    </source>
</evidence>
<reference evidence="15" key="2">
    <citation type="journal article" date="2018" name="Environ. Sci. Technol.">
        <title>The Toxicogenome of Hyalella azteca: A Model for Sediment Ecotoxicology and Evolutionary Toxicology.</title>
        <authorList>
            <person name="Poynton H.C."/>
            <person name="Hasenbein S."/>
            <person name="Benoit J.B."/>
            <person name="Sepulveda M.S."/>
            <person name="Poelchau M.F."/>
            <person name="Hughes D.S.T."/>
            <person name="Murali S.C."/>
            <person name="Chen S."/>
            <person name="Glastad K.M."/>
            <person name="Goodisman M.A.D."/>
            <person name="Werren J.H."/>
            <person name="Vineis J.H."/>
            <person name="Bowen J.L."/>
            <person name="Friedrich M."/>
            <person name="Jones J."/>
            <person name="Robertson H.M."/>
            <person name="Feyereisen R."/>
            <person name="Mechler-Hickson A."/>
            <person name="Mathers N."/>
            <person name="Lee C.E."/>
            <person name="Colbourne J.K."/>
            <person name="Biales A."/>
            <person name="Johnston J.S."/>
            <person name="Wellborn G.A."/>
            <person name="Rosendale A.J."/>
            <person name="Cridge A.G."/>
            <person name="Munoz-Torres M.C."/>
            <person name="Bain P.A."/>
            <person name="Manny A.R."/>
            <person name="Major K.M."/>
            <person name="Lambert F.N."/>
            <person name="Vulpe C.D."/>
            <person name="Tuck P."/>
            <person name="Blalock B.J."/>
            <person name="Lin Y.Y."/>
            <person name="Smith M.E."/>
            <person name="Ochoa-Acuna H."/>
            <person name="Chen M.M."/>
            <person name="Childers C.P."/>
            <person name="Qu J."/>
            <person name="Dugan S."/>
            <person name="Lee S.L."/>
            <person name="Chao H."/>
            <person name="Dinh H."/>
            <person name="Han Y."/>
            <person name="Doddapaneni H."/>
            <person name="Worley K.C."/>
            <person name="Muzny D.M."/>
            <person name="Gibbs R.A."/>
            <person name="Richards S."/>
        </authorList>
    </citation>
    <scope>NUCLEOTIDE SEQUENCE</scope>
    <source>
        <strain evidence="15">HAZT.00-mixed</strain>
        <tissue evidence="15">Whole organism</tissue>
    </source>
</reference>
<name>A0A6A0GTG5_HYAAZ</name>
<evidence type="ECO:0000256" key="11">
    <source>
        <dbReference type="ARBA" id="ARBA00023242"/>
    </source>
</evidence>
<dbReference type="GO" id="GO:0032044">
    <property type="term" value="C:DSIF complex"/>
    <property type="evidence" value="ECO:0007669"/>
    <property type="project" value="TreeGrafter"/>
</dbReference>
<evidence type="ECO:0000256" key="10">
    <source>
        <dbReference type="ARBA" id="ARBA00023163"/>
    </source>
</evidence>
<dbReference type="GO" id="GO:0000993">
    <property type="term" value="F:RNA polymerase II complex binding"/>
    <property type="evidence" value="ECO:0007669"/>
    <property type="project" value="TreeGrafter"/>
</dbReference>
<evidence type="ECO:0000256" key="5">
    <source>
        <dbReference type="ARBA" id="ARBA00022723"/>
    </source>
</evidence>
<feature type="chain" id="PRO_5025380569" description="Transcription elongation factor SPT4" evidence="13">
    <location>
        <begin position="19"/>
        <end position="131"/>
    </location>
</feature>
<organism evidence="15">
    <name type="scientific">Hyalella azteca</name>
    <name type="common">Amphipod</name>
    <dbReference type="NCBI Taxonomy" id="294128"/>
    <lineage>
        <taxon>Eukaryota</taxon>
        <taxon>Metazoa</taxon>
        <taxon>Ecdysozoa</taxon>
        <taxon>Arthropoda</taxon>
        <taxon>Crustacea</taxon>
        <taxon>Multicrustacea</taxon>
        <taxon>Malacostraca</taxon>
        <taxon>Eumalacostraca</taxon>
        <taxon>Peracarida</taxon>
        <taxon>Amphipoda</taxon>
        <taxon>Senticaudata</taxon>
        <taxon>Talitrida</taxon>
        <taxon>Talitroidea</taxon>
        <taxon>Hyalellidae</taxon>
        <taxon>Hyalella</taxon>
    </lineage>
</organism>
<dbReference type="SUPFAM" id="SSF63393">
    <property type="entry name" value="RNA polymerase subunits"/>
    <property type="match status" value="1"/>
</dbReference>
<dbReference type="InterPro" id="IPR029040">
    <property type="entry name" value="RPABC4/Spt4"/>
</dbReference>
<evidence type="ECO:0000256" key="7">
    <source>
        <dbReference type="ARBA" id="ARBA00022833"/>
    </source>
</evidence>
<dbReference type="CDD" id="cd07973">
    <property type="entry name" value="Spt4"/>
    <property type="match status" value="1"/>
</dbReference>
<dbReference type="AlphaFoldDB" id="A0A6A0GTG5"/>
<dbReference type="GO" id="GO:0008270">
    <property type="term" value="F:zinc ion binding"/>
    <property type="evidence" value="ECO:0007669"/>
    <property type="project" value="UniProtKB-KW"/>
</dbReference>
<evidence type="ECO:0000256" key="6">
    <source>
        <dbReference type="ARBA" id="ARBA00022771"/>
    </source>
</evidence>
<sequence>MSGVICVLVARLLASTMTDNIPKDLRYLRACMVCSLVKTMDMFETDGCDNCDDFLNMKNNRDNVYDCTSNNFDGLIALMTPDDSWVAKWQRINRCVKGIYAISVTGRLPPTIIREMKSRGIKYRSRDITTR</sequence>
<feature type="signal peptide" evidence="13">
    <location>
        <begin position="1"/>
        <end position="18"/>
    </location>
</feature>
<keyword evidence="9" id="KW-0010">Activator</keyword>
<dbReference type="EMBL" id="JQDR03014766">
    <property type="protein sequence ID" value="KAA0187647.1"/>
    <property type="molecule type" value="Genomic_DNA"/>
</dbReference>
<keyword evidence="5" id="KW-0479">Metal-binding</keyword>
<evidence type="ECO:0000256" key="1">
    <source>
        <dbReference type="ARBA" id="ARBA00004123"/>
    </source>
</evidence>
<keyword evidence="7" id="KW-0862">Zinc</keyword>
<dbReference type="Proteomes" id="UP000711488">
    <property type="component" value="Unassembled WGS sequence"/>
</dbReference>
<dbReference type="FunFam" id="3.30.40.210:FF:000001">
    <property type="entry name" value="Transcription elongation factor SPT4"/>
    <property type="match status" value="1"/>
</dbReference>
<evidence type="ECO:0000256" key="2">
    <source>
        <dbReference type="ARBA" id="ARBA00010464"/>
    </source>
</evidence>
<evidence type="ECO:0000256" key="8">
    <source>
        <dbReference type="ARBA" id="ARBA00023015"/>
    </source>
</evidence>
<dbReference type="PANTHER" id="PTHR12882">
    <property type="entry name" value="SUPPRESSOR OF TY 4"/>
    <property type="match status" value="1"/>
</dbReference>
<dbReference type="InterPro" id="IPR009287">
    <property type="entry name" value="Spt4"/>
</dbReference>
<dbReference type="SMART" id="SM01389">
    <property type="entry name" value="Spt4"/>
    <property type="match status" value="1"/>
</dbReference>
<protein>
    <recommendedName>
        <fullName evidence="3 12">Transcription elongation factor SPT4</fullName>
    </recommendedName>
</protein>
<dbReference type="InterPro" id="IPR022800">
    <property type="entry name" value="Spt4/RpoE2_Znf"/>
</dbReference>
<dbReference type="PIRSF" id="PIRSF025023">
    <property type="entry name" value="Spt4"/>
    <property type="match status" value="1"/>
</dbReference>
<evidence type="ECO:0000256" key="3">
    <source>
        <dbReference type="ARBA" id="ARBA00020182"/>
    </source>
</evidence>
<dbReference type="GO" id="GO:0006355">
    <property type="term" value="P:regulation of DNA-templated transcription"/>
    <property type="evidence" value="ECO:0007669"/>
    <property type="project" value="InterPro"/>
</dbReference>
<comment type="function">
    <text evidence="12">Component of the DRB sensitivity-inducing factor complex (DSIF complex), which regulates transcription elongation by RNA polymerase II.</text>
</comment>
<dbReference type="InterPro" id="IPR038510">
    <property type="entry name" value="Spt4_sf"/>
</dbReference>
<keyword evidence="4" id="KW-0678">Repressor</keyword>
<reference evidence="15" key="1">
    <citation type="submission" date="2014-08" db="EMBL/GenBank/DDBJ databases">
        <authorList>
            <person name="Murali S."/>
            <person name="Richards S."/>
            <person name="Bandaranaike D."/>
            <person name="Bellair M."/>
            <person name="Blankenburg K."/>
            <person name="Chao H."/>
            <person name="Dinh H."/>
            <person name="Doddapaneni H."/>
            <person name="Dugan-Rocha S."/>
            <person name="Elkadiri S."/>
            <person name="Gnanaolivu R."/>
            <person name="Hughes D."/>
            <person name="Lee S."/>
            <person name="Li M."/>
            <person name="Ming W."/>
            <person name="Munidasa M."/>
            <person name="Muniz J."/>
            <person name="Nguyen L."/>
            <person name="Osuji N."/>
            <person name="Pu L.-L."/>
            <person name="Puazo M."/>
            <person name="Skinner E."/>
            <person name="Qu C."/>
            <person name="Quiroz J."/>
            <person name="Raj R."/>
            <person name="Weissenberger G."/>
            <person name="Xin Y."/>
            <person name="Zou X."/>
            <person name="Han Y."/>
            <person name="Worley K."/>
            <person name="Muzny D."/>
            <person name="Gibbs R."/>
        </authorList>
    </citation>
    <scope>NUCLEOTIDE SEQUENCE</scope>
    <source>
        <strain evidence="15">HAZT.00-mixed</strain>
        <tissue evidence="15">Whole organism</tissue>
    </source>
</reference>
<evidence type="ECO:0000256" key="4">
    <source>
        <dbReference type="ARBA" id="ARBA00022491"/>
    </source>
</evidence>
<comment type="similarity">
    <text evidence="2 12">Belongs to the SPT4 family.</text>
</comment>
<comment type="caution">
    <text evidence="15">The sequence shown here is derived from an EMBL/GenBank/DDBJ whole genome shotgun (WGS) entry which is preliminary data.</text>
</comment>
<evidence type="ECO:0000259" key="14">
    <source>
        <dbReference type="SMART" id="SM01389"/>
    </source>
</evidence>
<dbReference type="Pfam" id="PF06093">
    <property type="entry name" value="Spt4"/>
    <property type="match status" value="1"/>
</dbReference>
<reference evidence="15" key="3">
    <citation type="submission" date="2019-06" db="EMBL/GenBank/DDBJ databases">
        <authorList>
            <person name="Poynton C."/>
            <person name="Hasenbein S."/>
            <person name="Benoit J.B."/>
            <person name="Sepulveda M.S."/>
            <person name="Poelchau M.F."/>
            <person name="Murali S.C."/>
            <person name="Chen S."/>
            <person name="Glastad K.M."/>
            <person name="Werren J.H."/>
            <person name="Vineis J.H."/>
            <person name="Bowen J.L."/>
            <person name="Friedrich M."/>
            <person name="Jones J."/>
            <person name="Robertson H.M."/>
            <person name="Feyereisen R."/>
            <person name="Mechler-Hickson A."/>
            <person name="Mathers N."/>
            <person name="Lee C.E."/>
            <person name="Colbourne J.K."/>
            <person name="Biales A."/>
            <person name="Johnston J.S."/>
            <person name="Wellborn G.A."/>
            <person name="Rosendale A.J."/>
            <person name="Cridge A.G."/>
            <person name="Munoz-Torres M.C."/>
            <person name="Bain P.A."/>
            <person name="Manny A.R."/>
            <person name="Major K.M."/>
            <person name="Lambert F.N."/>
            <person name="Vulpe C.D."/>
            <person name="Tuck P."/>
            <person name="Blalock B.J."/>
            <person name="Lin Y.-Y."/>
            <person name="Smith M.E."/>
            <person name="Ochoa-Acuna H."/>
            <person name="Chen M.-J.M."/>
            <person name="Childers C.P."/>
            <person name="Qu J."/>
            <person name="Dugan S."/>
            <person name="Lee S.L."/>
            <person name="Chao H."/>
            <person name="Dinh H."/>
            <person name="Han Y."/>
            <person name="Doddapaneni H."/>
            <person name="Worley K.C."/>
            <person name="Muzny D.M."/>
            <person name="Gibbs R.A."/>
            <person name="Richards S."/>
        </authorList>
    </citation>
    <scope>NUCLEOTIDE SEQUENCE</scope>
    <source>
        <strain evidence="15">HAZT.00-mixed</strain>
        <tissue evidence="15">Whole organism</tissue>
    </source>
</reference>
<feature type="domain" description="Spt4/RpoE2 zinc finger" evidence="14">
    <location>
        <begin position="28"/>
        <end position="105"/>
    </location>
</feature>
<keyword evidence="8" id="KW-0805">Transcription regulation</keyword>
<dbReference type="Gene3D" id="3.30.40.210">
    <property type="match status" value="1"/>
</dbReference>
<evidence type="ECO:0000256" key="12">
    <source>
        <dbReference type="PIRNR" id="PIRNR025023"/>
    </source>
</evidence>
<dbReference type="GO" id="GO:0140673">
    <property type="term" value="P:transcription elongation-coupled chromatin remodeling"/>
    <property type="evidence" value="ECO:0007669"/>
    <property type="project" value="InterPro"/>
</dbReference>
<evidence type="ECO:0000256" key="9">
    <source>
        <dbReference type="ARBA" id="ARBA00023159"/>
    </source>
</evidence>